<name>A0A419SFK8_9BACL</name>
<proteinExistence type="predicted"/>
<dbReference type="InterPro" id="IPR027417">
    <property type="entry name" value="P-loop_NTPase"/>
</dbReference>
<evidence type="ECO:0000259" key="1">
    <source>
        <dbReference type="Pfam" id="PF01695"/>
    </source>
</evidence>
<dbReference type="Proteomes" id="UP000284219">
    <property type="component" value="Unassembled WGS sequence"/>
</dbReference>
<dbReference type="Pfam" id="PF01695">
    <property type="entry name" value="IstB_IS21"/>
    <property type="match status" value="1"/>
</dbReference>
<dbReference type="Gene3D" id="3.40.50.300">
    <property type="entry name" value="P-loop containing nucleotide triphosphate hydrolases"/>
    <property type="match status" value="1"/>
</dbReference>
<evidence type="ECO:0000313" key="2">
    <source>
        <dbReference type="EMBL" id="RKD22574.1"/>
    </source>
</evidence>
<dbReference type="PANTHER" id="PTHR30050">
    <property type="entry name" value="CHROMOSOMAL REPLICATION INITIATOR PROTEIN DNAA"/>
    <property type="match status" value="1"/>
</dbReference>
<organism evidence="2 3">
    <name type="scientific">Ammoniphilus oxalaticus</name>
    <dbReference type="NCBI Taxonomy" id="66863"/>
    <lineage>
        <taxon>Bacteria</taxon>
        <taxon>Bacillati</taxon>
        <taxon>Bacillota</taxon>
        <taxon>Bacilli</taxon>
        <taxon>Bacillales</taxon>
        <taxon>Paenibacillaceae</taxon>
        <taxon>Aneurinibacillus group</taxon>
        <taxon>Ammoniphilus</taxon>
    </lineage>
</organism>
<dbReference type="GO" id="GO:0005524">
    <property type="term" value="F:ATP binding"/>
    <property type="evidence" value="ECO:0007669"/>
    <property type="project" value="InterPro"/>
</dbReference>
<reference evidence="2 3" key="1">
    <citation type="submission" date="2016-08" db="EMBL/GenBank/DDBJ databases">
        <title>Novel Firmicute Genomes.</title>
        <authorList>
            <person name="Poppleton D.I."/>
            <person name="Gribaldo S."/>
        </authorList>
    </citation>
    <scope>NUCLEOTIDE SEQUENCE [LARGE SCALE GENOMIC DNA]</scope>
    <source>
        <strain evidence="2 3">RAOx-1</strain>
    </source>
</reference>
<dbReference type="GO" id="GO:0006260">
    <property type="term" value="P:DNA replication"/>
    <property type="evidence" value="ECO:0007669"/>
    <property type="project" value="TreeGrafter"/>
</dbReference>
<sequence>MSSISDKCPYKKCDGSSLIWIMDHEEGRDFARECDCKEFKKLRFKLSNAQLPSEFADTTINSFDVEIYEKAESQEQATLAKRYAGNFVKNFDLIREEGKGLYLYSRTKGSGKTRLAASILNAIVKVYDKDGRRVSVYYSSTADLLGEIRRGFDKDADVKSSDVIDAVRNVDLLVLDDIGVEKTGDWVEETFTRILEHRLLNMKLTIFTSNLAIDELDSKYPEGRVRDRIKKMAFPVKMPEEQIRSMLAEKENEDMLNLLLG</sequence>
<dbReference type="PANTHER" id="PTHR30050:SF4">
    <property type="entry name" value="ATP-BINDING PROTEIN RV3427C IN INSERTION SEQUENCE-RELATED"/>
    <property type="match status" value="1"/>
</dbReference>
<evidence type="ECO:0000313" key="3">
    <source>
        <dbReference type="Proteomes" id="UP000284219"/>
    </source>
</evidence>
<gene>
    <name evidence="2" type="ORF">BEP19_09950</name>
</gene>
<keyword evidence="3" id="KW-1185">Reference proteome</keyword>
<dbReference type="SUPFAM" id="SSF52540">
    <property type="entry name" value="P-loop containing nucleoside triphosphate hydrolases"/>
    <property type="match status" value="1"/>
</dbReference>
<accession>A0A419SFK8</accession>
<dbReference type="InterPro" id="IPR002611">
    <property type="entry name" value="IstB_ATP-bd"/>
</dbReference>
<protein>
    <recommendedName>
        <fullName evidence="1">IstB-like ATP-binding domain-containing protein</fullName>
    </recommendedName>
</protein>
<comment type="caution">
    <text evidence="2">The sequence shown here is derived from an EMBL/GenBank/DDBJ whole genome shotgun (WGS) entry which is preliminary data.</text>
</comment>
<feature type="domain" description="IstB-like ATP-binding" evidence="1">
    <location>
        <begin position="32"/>
        <end position="220"/>
    </location>
</feature>
<dbReference type="AlphaFoldDB" id="A0A419SFK8"/>
<dbReference type="EMBL" id="MCHY01000009">
    <property type="protein sequence ID" value="RKD22574.1"/>
    <property type="molecule type" value="Genomic_DNA"/>
</dbReference>